<dbReference type="SUPFAM" id="SSF52540">
    <property type="entry name" value="P-loop containing nucleoside triphosphate hydrolases"/>
    <property type="match status" value="1"/>
</dbReference>
<feature type="repeat" description="ANK" evidence="3">
    <location>
        <begin position="1159"/>
        <end position="1195"/>
    </location>
</feature>
<dbReference type="Pfam" id="PF12796">
    <property type="entry name" value="Ank_2"/>
    <property type="match status" value="3"/>
</dbReference>
<dbReference type="PANTHER" id="PTHR24173:SF74">
    <property type="entry name" value="ANKYRIN REPEAT DOMAIN-CONTAINING PROTEIN 16"/>
    <property type="match status" value="1"/>
</dbReference>
<keyword evidence="1" id="KW-0677">Repeat</keyword>
<dbReference type="InterPro" id="IPR002110">
    <property type="entry name" value="Ankyrin_rpt"/>
</dbReference>
<dbReference type="PROSITE" id="PS50088">
    <property type="entry name" value="ANK_REPEAT"/>
    <property type="match status" value="8"/>
</dbReference>
<feature type="repeat" description="ANK" evidence="3">
    <location>
        <begin position="1305"/>
        <end position="1338"/>
    </location>
</feature>
<dbReference type="CDD" id="cd09008">
    <property type="entry name" value="MTAN"/>
    <property type="match status" value="1"/>
</dbReference>
<dbReference type="InterPro" id="IPR056884">
    <property type="entry name" value="NPHP3-like_N"/>
</dbReference>
<dbReference type="EMBL" id="JAGTJQ010000002">
    <property type="protein sequence ID" value="KAH7038362.1"/>
    <property type="molecule type" value="Genomic_DNA"/>
</dbReference>
<dbReference type="Pfam" id="PF00023">
    <property type="entry name" value="Ank"/>
    <property type="match status" value="1"/>
</dbReference>
<dbReference type="GO" id="GO:0009116">
    <property type="term" value="P:nucleoside metabolic process"/>
    <property type="evidence" value="ECO:0007669"/>
    <property type="project" value="InterPro"/>
</dbReference>
<dbReference type="InterPro" id="IPR036770">
    <property type="entry name" value="Ankyrin_rpt-contain_sf"/>
</dbReference>
<name>A0A9P8YG90_9PEZI</name>
<dbReference type="Proteomes" id="UP000756346">
    <property type="component" value="Unassembled WGS sequence"/>
</dbReference>
<dbReference type="GeneID" id="70192913"/>
<feature type="repeat" description="ANK" evidence="3">
    <location>
        <begin position="1059"/>
        <end position="1091"/>
    </location>
</feature>
<evidence type="ECO:0000313" key="7">
    <source>
        <dbReference type="Proteomes" id="UP000756346"/>
    </source>
</evidence>
<feature type="repeat" description="ANK" evidence="3">
    <location>
        <begin position="1339"/>
        <end position="1371"/>
    </location>
</feature>
<dbReference type="Gene3D" id="3.40.50.1580">
    <property type="entry name" value="Nucleoside phosphorylase domain"/>
    <property type="match status" value="1"/>
</dbReference>
<dbReference type="RefSeq" id="XP_046017483.1">
    <property type="nucleotide sequence ID" value="XM_046163367.1"/>
</dbReference>
<gene>
    <name evidence="6" type="ORF">B0I36DRAFT_78389</name>
</gene>
<dbReference type="OrthoDB" id="194358at2759"/>
<feature type="repeat" description="ANK" evidence="3">
    <location>
        <begin position="1196"/>
        <end position="1228"/>
    </location>
</feature>
<dbReference type="Gene3D" id="1.25.40.20">
    <property type="entry name" value="Ankyrin repeat-containing domain"/>
    <property type="match status" value="5"/>
</dbReference>
<sequence length="1407" mass="157213">MRRLSLAQDAIAPSPLPSRKRPRLSPQETPLPTKLTHRDYEIGWICAIHPEFAAAQALLEIHDTLPSSPNDNNHYVLGRSGHFNVVLACLPAGGMGMNQAAAVSSKMQMTYASLRLLLMVGVAGGTPTEDNDVRLGDVVVGLSVVQHDIGKTIDGGRLQHTGNPYDPPCRITTALTALRASYDMRGSQIPAMLEWMLKRNPRMAHYTSCTNLEDNLFVGTCEHTGLENPCAICVGDRLKIRPPRRHREPVVHFGAIGSGNQVVRDAPTRDRLARKHKLLCLEMEGAALKGHEIPFLVIRGICDYADKHKNKDWQPYAAAVAAACAKEFLSTLQPRQAHINLDPQQGHLQMHRNVSPEFHQSPCDEPLPPAKDTIHALMESLKFDQIDARQTNITSAHAKTCRWLLRKQEYEDWLDVAKFQEHHGLFWIKGKPGAGKSTIMKFVLDSFQKKKDRTVISFFFHARGHRMEKSLQGMYQSLLLQLLTRIPSLQRLLGSTSLASSSTWSLASLQALIRQAIENIGKNRLLCLIDALDECDPSEIRDMVYFFEDLRTFAASNAVQFHVCFASRHYPHITVRRGVELVLERQDGHEQDINSYVSDKLNIGDSDMAQTVNKELQEKAAGVFMWVVLVVKILNKSHDDGLNPTALRKELSKMPRDLHTLFRDILLRDGDKREELLLCMQWILFARQPLSPQELYLAIRAGTGSEEDISTKWNPRETTLDLIQRFILSASKGLVEVTRTRRPTVQFIHESVNDFLLKEKGLHDVWPDLKTDLKGLSHDKLKLCCMRYIEAQYPEFSHLARATEQDYNSREEKAVKAFPFLTYAAKNILYHAEHAEASGLSQVAFLSAFPKKQWIKLYNGFEKYAVRRYTMNASMLYILAENNSSHLIRAHPSKLSCIEVEKERYGPPLFAALATESFSAAREFVTALCSSRNDSDDHPMSDHDIEDRSPDSEIRRGFVFRHSISILRYLAKHGNAVIFFAVARHVSTNYLHADDSGRTFLHSAGHPEIATFLLNQNAAIHAVDEDGKTPLALAAERSLVPVVETLLQHGADINTLDHNGGTPLMSAVRSCCEPIVRLLLQRGAMIEAADGNGSTSLSRAVQRRDVAAVRTLHEHSADVEPEDPFTPGTLLHQAIASHNEAIAQLLLEYGAMVDTRDRAGDTPLMCAVKNNRGFLDDKMAELLLKHGASVHTQNPRGETPLHAAARNLSTSVVRLLLKRGADPNKTDSSGRLPIHHAAAVRFGHGQGQLSTVDILLRQGVGADAKDSQGCTPLMLYIQAVLWPPSTRIISRFLRCRSAANALDKDGRAPLHWAAESRFGDEVIRQLLENGAEIDQQDNNGRTALMCAVTAEEWDNVRSLLDNRSRIDIKDNTGNTALDLARRSGDKDIVQMLQNHHLMLQDSVSRGL</sequence>
<keyword evidence="2 3" id="KW-0040">ANK repeat</keyword>
<dbReference type="Gene3D" id="3.40.50.300">
    <property type="entry name" value="P-loop containing nucleotide triphosphate hydrolases"/>
    <property type="match status" value="1"/>
</dbReference>
<evidence type="ECO:0000313" key="6">
    <source>
        <dbReference type="EMBL" id="KAH7038362.1"/>
    </source>
</evidence>
<accession>A0A9P8YG90</accession>
<feature type="region of interest" description="Disordered" evidence="4">
    <location>
        <begin position="1"/>
        <end position="32"/>
    </location>
</feature>
<dbReference type="InterPro" id="IPR035994">
    <property type="entry name" value="Nucleoside_phosphorylase_sf"/>
</dbReference>
<dbReference type="SUPFAM" id="SSF48403">
    <property type="entry name" value="Ankyrin repeat"/>
    <property type="match status" value="2"/>
</dbReference>
<proteinExistence type="predicted"/>
<evidence type="ECO:0000256" key="4">
    <source>
        <dbReference type="SAM" id="MobiDB-lite"/>
    </source>
</evidence>
<dbReference type="InterPro" id="IPR000845">
    <property type="entry name" value="Nucleoside_phosphorylase_d"/>
</dbReference>
<evidence type="ECO:0000256" key="3">
    <source>
        <dbReference type="PROSITE-ProRule" id="PRU00023"/>
    </source>
</evidence>
<keyword evidence="7" id="KW-1185">Reference proteome</keyword>
<feature type="repeat" description="ANK" evidence="3">
    <location>
        <begin position="1026"/>
        <end position="1058"/>
    </location>
</feature>
<dbReference type="GO" id="GO:0003824">
    <property type="term" value="F:catalytic activity"/>
    <property type="evidence" value="ECO:0007669"/>
    <property type="project" value="InterPro"/>
</dbReference>
<dbReference type="SMART" id="SM00248">
    <property type="entry name" value="ANK"/>
    <property type="match status" value="12"/>
</dbReference>
<dbReference type="InterPro" id="IPR027417">
    <property type="entry name" value="P-loop_NTPase"/>
</dbReference>
<evidence type="ECO:0000259" key="5">
    <source>
        <dbReference type="PROSITE" id="PS50837"/>
    </source>
</evidence>
<dbReference type="PROSITE" id="PS50837">
    <property type="entry name" value="NACHT"/>
    <property type="match status" value="1"/>
</dbReference>
<dbReference type="Pfam" id="PF24883">
    <property type="entry name" value="NPHP3_N"/>
    <property type="match status" value="1"/>
</dbReference>
<dbReference type="InterPro" id="IPR007111">
    <property type="entry name" value="NACHT_NTPase"/>
</dbReference>
<feature type="domain" description="NACHT" evidence="5">
    <location>
        <begin position="424"/>
        <end position="534"/>
    </location>
</feature>
<evidence type="ECO:0000256" key="1">
    <source>
        <dbReference type="ARBA" id="ARBA00022737"/>
    </source>
</evidence>
<dbReference type="PANTHER" id="PTHR24173">
    <property type="entry name" value="ANKYRIN REPEAT CONTAINING"/>
    <property type="match status" value="1"/>
</dbReference>
<protein>
    <submittedName>
        <fullName evidence="6">Ankyrin repeat-containing domain protein</fullName>
    </submittedName>
</protein>
<dbReference type="PROSITE" id="PS50297">
    <property type="entry name" value="ANK_REP_REGION"/>
    <property type="match status" value="5"/>
</dbReference>
<evidence type="ECO:0000256" key="2">
    <source>
        <dbReference type="ARBA" id="ARBA00023043"/>
    </source>
</evidence>
<comment type="caution">
    <text evidence="6">The sequence shown here is derived from an EMBL/GenBank/DDBJ whole genome shotgun (WGS) entry which is preliminary data.</text>
</comment>
<dbReference type="SUPFAM" id="SSF53167">
    <property type="entry name" value="Purine and uridine phosphorylases"/>
    <property type="match status" value="1"/>
</dbReference>
<dbReference type="Pfam" id="PF01048">
    <property type="entry name" value="PNP_UDP_1"/>
    <property type="match status" value="1"/>
</dbReference>
<feature type="repeat" description="ANK" evidence="3">
    <location>
        <begin position="1126"/>
        <end position="1158"/>
    </location>
</feature>
<reference evidence="6" key="1">
    <citation type="journal article" date="2021" name="Nat. Commun.">
        <title>Genetic determinants of endophytism in the Arabidopsis root mycobiome.</title>
        <authorList>
            <person name="Mesny F."/>
            <person name="Miyauchi S."/>
            <person name="Thiergart T."/>
            <person name="Pickel B."/>
            <person name="Atanasova L."/>
            <person name="Karlsson M."/>
            <person name="Huettel B."/>
            <person name="Barry K.W."/>
            <person name="Haridas S."/>
            <person name="Chen C."/>
            <person name="Bauer D."/>
            <person name="Andreopoulos W."/>
            <person name="Pangilinan J."/>
            <person name="LaButti K."/>
            <person name="Riley R."/>
            <person name="Lipzen A."/>
            <person name="Clum A."/>
            <person name="Drula E."/>
            <person name="Henrissat B."/>
            <person name="Kohler A."/>
            <person name="Grigoriev I.V."/>
            <person name="Martin F.M."/>
            <person name="Hacquard S."/>
        </authorList>
    </citation>
    <scope>NUCLEOTIDE SEQUENCE</scope>
    <source>
        <strain evidence="6">MPI-CAGE-CH-0230</strain>
    </source>
</reference>
<feature type="repeat" description="ANK" evidence="3">
    <location>
        <begin position="1092"/>
        <end position="1124"/>
    </location>
</feature>
<organism evidence="6 7">
    <name type="scientific">Microdochium trichocladiopsis</name>
    <dbReference type="NCBI Taxonomy" id="1682393"/>
    <lineage>
        <taxon>Eukaryota</taxon>
        <taxon>Fungi</taxon>
        <taxon>Dikarya</taxon>
        <taxon>Ascomycota</taxon>
        <taxon>Pezizomycotina</taxon>
        <taxon>Sordariomycetes</taxon>
        <taxon>Xylariomycetidae</taxon>
        <taxon>Xylariales</taxon>
        <taxon>Microdochiaceae</taxon>
        <taxon>Microdochium</taxon>
    </lineage>
</organism>